<name>A0A0F9NQM6_9ZZZZ</name>
<protein>
    <recommendedName>
        <fullName evidence="2">Histidine phosphatase family protein</fullName>
    </recommendedName>
</protein>
<evidence type="ECO:0000313" key="1">
    <source>
        <dbReference type="EMBL" id="KKN14322.1"/>
    </source>
</evidence>
<dbReference type="AlphaFoldDB" id="A0A0F9NQM6"/>
<dbReference type="EMBL" id="LAZR01003828">
    <property type="protein sequence ID" value="KKN14322.1"/>
    <property type="molecule type" value="Genomic_DNA"/>
</dbReference>
<reference evidence="1" key="1">
    <citation type="journal article" date="2015" name="Nature">
        <title>Complex archaea that bridge the gap between prokaryotes and eukaryotes.</title>
        <authorList>
            <person name="Spang A."/>
            <person name="Saw J.H."/>
            <person name="Jorgensen S.L."/>
            <person name="Zaremba-Niedzwiedzka K."/>
            <person name="Martijn J."/>
            <person name="Lind A.E."/>
            <person name="van Eijk R."/>
            <person name="Schleper C."/>
            <person name="Guy L."/>
            <person name="Ettema T.J."/>
        </authorList>
    </citation>
    <scope>NUCLEOTIDE SEQUENCE</scope>
</reference>
<dbReference type="InterPro" id="IPR029033">
    <property type="entry name" value="His_PPase_superfam"/>
</dbReference>
<accession>A0A0F9NQM6</accession>
<dbReference type="Pfam" id="PF00300">
    <property type="entry name" value="His_Phos_1"/>
    <property type="match status" value="1"/>
</dbReference>
<gene>
    <name evidence="1" type="ORF">LCGC14_0997240</name>
</gene>
<sequence>MNNKLLLLNDVHSEWDDYGFLIGGSDIPADTLGKEQSIEIAQKITSMFSVNRILTSDAMNLLKLLHYLQTNSKKSLEGAVVYTDTLRERNFGVLSGTTHPLTSEIFTHSRICSESGESVSQCKDRAMTAIKKFCDKYPVGINLIVSHPFVCQIVSNVLLSVSLTEVGDFWFQKGSFILFDNQLWNMEKQGNVLEN</sequence>
<evidence type="ECO:0008006" key="2">
    <source>
        <dbReference type="Google" id="ProtNLM"/>
    </source>
</evidence>
<dbReference type="SUPFAM" id="SSF53254">
    <property type="entry name" value="Phosphoglycerate mutase-like"/>
    <property type="match status" value="1"/>
</dbReference>
<comment type="caution">
    <text evidence="1">The sequence shown here is derived from an EMBL/GenBank/DDBJ whole genome shotgun (WGS) entry which is preliminary data.</text>
</comment>
<dbReference type="InterPro" id="IPR013078">
    <property type="entry name" value="His_Pase_superF_clade-1"/>
</dbReference>
<proteinExistence type="predicted"/>
<organism evidence="1">
    <name type="scientific">marine sediment metagenome</name>
    <dbReference type="NCBI Taxonomy" id="412755"/>
    <lineage>
        <taxon>unclassified sequences</taxon>
        <taxon>metagenomes</taxon>
        <taxon>ecological metagenomes</taxon>
    </lineage>
</organism>
<dbReference type="Gene3D" id="3.40.50.1240">
    <property type="entry name" value="Phosphoglycerate mutase-like"/>
    <property type="match status" value="1"/>
</dbReference>